<keyword evidence="1" id="KW-0732">Signal</keyword>
<gene>
    <name evidence="2" type="ORF">SV7mr_47420</name>
</gene>
<reference evidence="2 3" key="1">
    <citation type="submission" date="2019-02" db="EMBL/GenBank/DDBJ databases">
        <title>Deep-cultivation of Planctomycetes and their phenomic and genomic characterization uncovers novel biology.</title>
        <authorList>
            <person name="Wiegand S."/>
            <person name="Jogler M."/>
            <person name="Boedeker C."/>
            <person name="Pinto D."/>
            <person name="Vollmers J."/>
            <person name="Rivas-Marin E."/>
            <person name="Kohn T."/>
            <person name="Peeters S.H."/>
            <person name="Heuer A."/>
            <person name="Rast P."/>
            <person name="Oberbeckmann S."/>
            <person name="Bunk B."/>
            <person name="Jeske O."/>
            <person name="Meyerdierks A."/>
            <person name="Storesund J.E."/>
            <person name="Kallscheuer N."/>
            <person name="Luecker S."/>
            <person name="Lage O.M."/>
            <person name="Pohl T."/>
            <person name="Merkel B.J."/>
            <person name="Hornburger P."/>
            <person name="Mueller R.-W."/>
            <person name="Bruemmer F."/>
            <person name="Labrenz M."/>
            <person name="Spormann A.M."/>
            <person name="Op den Camp H."/>
            <person name="Overmann J."/>
            <person name="Amann R."/>
            <person name="Jetten M.S.M."/>
            <person name="Mascher T."/>
            <person name="Medema M.H."/>
            <person name="Devos D.P."/>
            <person name="Kaster A.-K."/>
            <person name="Ovreas L."/>
            <person name="Rohde M."/>
            <person name="Galperin M.Y."/>
            <person name="Jogler C."/>
        </authorList>
    </citation>
    <scope>NUCLEOTIDE SEQUENCE [LARGE SCALE GENOMIC DNA]</scope>
    <source>
        <strain evidence="2 3">SV_7m_r</strain>
    </source>
</reference>
<name>A0A517T1C6_9BACT</name>
<evidence type="ECO:0000313" key="3">
    <source>
        <dbReference type="Proteomes" id="UP000315003"/>
    </source>
</evidence>
<feature type="signal peptide" evidence="1">
    <location>
        <begin position="1"/>
        <end position="19"/>
    </location>
</feature>
<evidence type="ECO:0000313" key="2">
    <source>
        <dbReference type="EMBL" id="QDT62195.1"/>
    </source>
</evidence>
<dbReference type="OrthoDB" id="223245at2"/>
<dbReference type="EMBL" id="CP036272">
    <property type="protein sequence ID" value="QDT62195.1"/>
    <property type="molecule type" value="Genomic_DNA"/>
</dbReference>
<dbReference type="Proteomes" id="UP000315003">
    <property type="component" value="Chromosome"/>
</dbReference>
<protein>
    <recommendedName>
        <fullName evidence="4">Bacterial type II secretion system protein G</fullName>
    </recommendedName>
</protein>
<accession>A0A517T1C6</accession>
<organism evidence="2 3">
    <name type="scientific">Stieleria bergensis</name>
    <dbReference type="NCBI Taxonomy" id="2528025"/>
    <lineage>
        <taxon>Bacteria</taxon>
        <taxon>Pseudomonadati</taxon>
        <taxon>Planctomycetota</taxon>
        <taxon>Planctomycetia</taxon>
        <taxon>Pirellulales</taxon>
        <taxon>Pirellulaceae</taxon>
        <taxon>Stieleria</taxon>
    </lineage>
</organism>
<dbReference type="AlphaFoldDB" id="A0A517T1C6"/>
<keyword evidence="3" id="KW-1185">Reference proteome</keyword>
<evidence type="ECO:0000256" key="1">
    <source>
        <dbReference type="SAM" id="SignalP"/>
    </source>
</evidence>
<sequence length="543" mass="60481" precursor="true">MIRSVLLVATTCFAISAIADEPGQEKKTEKAPLPGLTVSKEVTRILGPLDEHGRVDYVRALNEITSKGVTPENNFEVIVRQVMGPEAIVESLREEYYRQLGVKPNRDNLLVDYFETLEESKRGEEAYDNFDRGLEGPWTDEDSPSLAKWIKSIDSQLDVLVEGSRRTHYYAPKIAETDLGLDDQTGPPVISLLLSSITDLRSIARDLSIRANYRIAQGELDQAWEDVMAVSRVGRLATKDSFLISQLVGIAVDSIAIEAATHVLQSPKLTKEQANRFLADLKQLPSIPPLYRCIDQGERYAGLDAVQWISQTTNLIKAMSLLNALSAQVPDQSVTYVVAQDQPEQKKEKPPATGSLINWDETAKVMNSWYDRLVDAAKIEGIKERKQAMQKINEDLENLGKRWQQPSFLMMASLVLQKPDAQGKIVGELLVSLLLPALDACSRAERDSLSKTDLLQLAFACKAHQMNHGSFPDKLNDLSPEFIKEIPLDSNSGDAFIYKKTDTAVVLYSVGRNGVDDKARGYDDRDEGTNVDWDDFVINLDAN</sequence>
<proteinExistence type="predicted"/>
<evidence type="ECO:0008006" key="4">
    <source>
        <dbReference type="Google" id="ProtNLM"/>
    </source>
</evidence>
<dbReference type="RefSeq" id="WP_145276797.1">
    <property type="nucleotide sequence ID" value="NZ_CP036272.1"/>
</dbReference>
<feature type="chain" id="PRO_5021754855" description="Bacterial type II secretion system protein G" evidence="1">
    <location>
        <begin position="20"/>
        <end position="543"/>
    </location>
</feature>